<evidence type="ECO:0000256" key="8">
    <source>
        <dbReference type="SAM" id="Phobius"/>
    </source>
</evidence>
<evidence type="ECO:0000259" key="9">
    <source>
        <dbReference type="Pfam" id="PF16822"/>
    </source>
</evidence>
<dbReference type="Pfam" id="PF16822">
    <property type="entry name" value="ALGX"/>
    <property type="match status" value="1"/>
</dbReference>
<keyword evidence="4" id="KW-0732">Signal</keyword>
<evidence type="ECO:0000256" key="6">
    <source>
        <dbReference type="ARBA" id="ARBA00022841"/>
    </source>
</evidence>
<accession>A0A3N2H0E9</accession>
<keyword evidence="3 10" id="KW-0808">Transferase</keyword>
<protein>
    <submittedName>
        <fullName evidence="10">Acetyltransferase AlgX (SGNH hydrolase-like protein)</fullName>
    </submittedName>
</protein>
<dbReference type="GO" id="GO:0042121">
    <property type="term" value="P:alginic acid biosynthetic process"/>
    <property type="evidence" value="ECO:0007669"/>
    <property type="project" value="UniProtKB-UniPathway"/>
</dbReference>
<sequence>MRVAHEPQQLPAVHEAWLPREHSLHRPRHGGRQLTALISAIVFFTTPALLWVFGARPAEIENRHLASFPSLGDGWAFFTSLPGWATDQLTFRSAAIDAADWISRTFFGETPPRDQAGTTETGPLPGSPPPTQTQGTDDQPTTSGPLDQAGYRQVIEGRDGWLYFGYDAEAKCSPVRMLSDTLERMNRLRTIIEASGRKFVWVVAPDKSTMVPENLPSSYPGRECHRAAEAPTWQQIDAAGAVDLRPALTQEARRVNRPVYPSNDTHWTDEGSLVMTRAVAEAVQPGITATWQSKQVGTYTVAADLPPLLGKKADKTNVLYDLRPDGIVDRAGQTIADIETPSYRFASPMSSTVNEKTLFYGDSFTKASSRYLAAGFANLTMLAYFTPKTSRDQAIGMFANSDVIVLETVERSVSSGQLPFLTDEFLTALQAQLQASPR</sequence>
<proteinExistence type="predicted"/>
<keyword evidence="8" id="KW-0472">Membrane</keyword>
<keyword evidence="5" id="KW-0574">Periplasm</keyword>
<name>A0A3N2H0E9_9PSEU</name>
<comment type="subcellular location">
    <subcellularLocation>
        <location evidence="1">Periplasm</location>
    </subcellularLocation>
</comment>
<dbReference type="EMBL" id="RKHY01000001">
    <property type="protein sequence ID" value="ROS41655.1"/>
    <property type="molecule type" value="Genomic_DNA"/>
</dbReference>
<keyword evidence="6" id="KW-0016">Alginate biosynthesis</keyword>
<keyword evidence="8" id="KW-0812">Transmembrane</keyword>
<comment type="pathway">
    <text evidence="2">Glycan biosynthesis; alginate biosynthesis.</text>
</comment>
<dbReference type="InterPro" id="IPR031811">
    <property type="entry name" value="ALGX/ALGJ_SGNH-like"/>
</dbReference>
<dbReference type="CDD" id="cd14440">
    <property type="entry name" value="AlgX_N_like_3"/>
    <property type="match status" value="1"/>
</dbReference>
<organism evidence="10 11">
    <name type="scientific">Amycolatopsis thermoflava</name>
    <dbReference type="NCBI Taxonomy" id="84480"/>
    <lineage>
        <taxon>Bacteria</taxon>
        <taxon>Bacillati</taxon>
        <taxon>Actinomycetota</taxon>
        <taxon>Actinomycetes</taxon>
        <taxon>Pseudonocardiales</taxon>
        <taxon>Pseudonocardiaceae</taxon>
        <taxon>Amycolatopsis</taxon>
        <taxon>Amycolatopsis methanolica group</taxon>
    </lineage>
</organism>
<comment type="caution">
    <text evidence="10">The sequence shown here is derived from an EMBL/GenBank/DDBJ whole genome shotgun (WGS) entry which is preliminary data.</text>
</comment>
<evidence type="ECO:0000256" key="7">
    <source>
        <dbReference type="SAM" id="MobiDB-lite"/>
    </source>
</evidence>
<keyword evidence="11" id="KW-1185">Reference proteome</keyword>
<reference evidence="10 11" key="1">
    <citation type="submission" date="2018-11" db="EMBL/GenBank/DDBJ databases">
        <title>Sequencing the genomes of 1000 actinobacteria strains.</title>
        <authorList>
            <person name="Klenk H.-P."/>
        </authorList>
    </citation>
    <scope>NUCLEOTIDE SEQUENCE [LARGE SCALE GENOMIC DNA]</scope>
    <source>
        <strain evidence="10 11">DSM 44348</strain>
    </source>
</reference>
<dbReference type="GO" id="GO:0016740">
    <property type="term" value="F:transferase activity"/>
    <property type="evidence" value="ECO:0007669"/>
    <property type="project" value="UniProtKB-KW"/>
</dbReference>
<dbReference type="RefSeq" id="WP_123684653.1">
    <property type="nucleotide sequence ID" value="NZ_JBHXOR010000006.1"/>
</dbReference>
<dbReference type="UniPathway" id="UPA00286"/>
<evidence type="ECO:0000256" key="2">
    <source>
        <dbReference type="ARBA" id="ARBA00005182"/>
    </source>
</evidence>
<evidence type="ECO:0000256" key="1">
    <source>
        <dbReference type="ARBA" id="ARBA00004418"/>
    </source>
</evidence>
<evidence type="ECO:0000313" key="11">
    <source>
        <dbReference type="Proteomes" id="UP000274843"/>
    </source>
</evidence>
<feature type="compositionally biased region" description="Low complexity" evidence="7">
    <location>
        <begin position="132"/>
        <end position="144"/>
    </location>
</feature>
<dbReference type="Proteomes" id="UP000274843">
    <property type="component" value="Unassembled WGS sequence"/>
</dbReference>
<feature type="transmembrane region" description="Helical" evidence="8">
    <location>
        <begin position="34"/>
        <end position="54"/>
    </location>
</feature>
<gene>
    <name evidence="10" type="ORF">EDD35_4023</name>
</gene>
<evidence type="ECO:0000313" key="10">
    <source>
        <dbReference type="EMBL" id="ROS41655.1"/>
    </source>
</evidence>
<dbReference type="GO" id="GO:0042597">
    <property type="term" value="C:periplasmic space"/>
    <property type="evidence" value="ECO:0007669"/>
    <property type="project" value="UniProtKB-SubCell"/>
</dbReference>
<evidence type="ECO:0000256" key="3">
    <source>
        <dbReference type="ARBA" id="ARBA00022679"/>
    </source>
</evidence>
<feature type="region of interest" description="Disordered" evidence="7">
    <location>
        <begin position="107"/>
        <end position="149"/>
    </location>
</feature>
<keyword evidence="10" id="KW-0378">Hydrolase</keyword>
<dbReference type="AlphaFoldDB" id="A0A3N2H0E9"/>
<feature type="domain" description="AlgX/AlgJ SGNH hydrolase-like" evidence="9">
    <location>
        <begin position="154"/>
        <end position="301"/>
    </location>
</feature>
<dbReference type="GeneID" id="301845365"/>
<evidence type="ECO:0000256" key="5">
    <source>
        <dbReference type="ARBA" id="ARBA00022764"/>
    </source>
</evidence>
<dbReference type="GO" id="GO:0016787">
    <property type="term" value="F:hydrolase activity"/>
    <property type="evidence" value="ECO:0007669"/>
    <property type="project" value="UniProtKB-KW"/>
</dbReference>
<keyword evidence="8" id="KW-1133">Transmembrane helix</keyword>
<evidence type="ECO:0000256" key="4">
    <source>
        <dbReference type="ARBA" id="ARBA00022729"/>
    </source>
</evidence>